<feature type="chain" id="PRO_5026820712" evidence="1">
    <location>
        <begin position="23"/>
        <end position="94"/>
    </location>
</feature>
<proteinExistence type="predicted"/>
<evidence type="ECO:0000256" key="1">
    <source>
        <dbReference type="SAM" id="SignalP"/>
    </source>
</evidence>
<keyword evidence="1" id="KW-0732">Signal</keyword>
<protein>
    <submittedName>
        <fullName evidence="2">Uncharacterized protein</fullName>
    </submittedName>
</protein>
<sequence length="94" mass="9841">MTLRRTLLGVAGVVAVCGAALAGPPSGPLSEGREVDPVVRDFQLNEPPAAVRREPAPVDQKGDLFRGSLLAALYEAIMHGITIPLGSGRVDDMH</sequence>
<feature type="signal peptide" evidence="1">
    <location>
        <begin position="1"/>
        <end position="22"/>
    </location>
</feature>
<name>A0A6M5YSR1_9BACT</name>
<accession>A0A6M5YSR1</accession>
<dbReference type="KEGG" id="ftj:FTUN_3556"/>
<gene>
    <name evidence="2" type="ORF">FTUN_3556</name>
</gene>
<evidence type="ECO:0000313" key="2">
    <source>
        <dbReference type="EMBL" id="QJW96002.1"/>
    </source>
</evidence>
<dbReference type="Proteomes" id="UP000503447">
    <property type="component" value="Chromosome"/>
</dbReference>
<dbReference type="EMBL" id="CP053452">
    <property type="protein sequence ID" value="QJW96002.1"/>
    <property type="molecule type" value="Genomic_DNA"/>
</dbReference>
<reference evidence="3" key="1">
    <citation type="submission" date="2020-05" db="EMBL/GenBank/DDBJ databases">
        <title>Frigoriglobus tundricola gen. nov., sp. nov., a psychrotolerant cellulolytic planctomycete of the family Gemmataceae with two divergent copies of 16S rRNA gene.</title>
        <authorList>
            <person name="Kulichevskaya I.S."/>
            <person name="Ivanova A.A."/>
            <person name="Naumoff D.G."/>
            <person name="Beletsky A.V."/>
            <person name="Rijpstra W.I.C."/>
            <person name="Sinninghe Damste J.S."/>
            <person name="Mardanov A.V."/>
            <person name="Ravin N.V."/>
            <person name="Dedysh S.N."/>
        </authorList>
    </citation>
    <scope>NUCLEOTIDE SEQUENCE [LARGE SCALE GENOMIC DNA]</scope>
    <source>
        <strain evidence="3">PL17</strain>
    </source>
</reference>
<dbReference type="RefSeq" id="WP_171471663.1">
    <property type="nucleotide sequence ID" value="NZ_CP053452.2"/>
</dbReference>
<dbReference type="AlphaFoldDB" id="A0A6M5YSR1"/>
<keyword evidence="3" id="KW-1185">Reference proteome</keyword>
<evidence type="ECO:0000313" key="3">
    <source>
        <dbReference type="Proteomes" id="UP000503447"/>
    </source>
</evidence>
<organism evidence="2 3">
    <name type="scientific">Frigoriglobus tundricola</name>
    <dbReference type="NCBI Taxonomy" id="2774151"/>
    <lineage>
        <taxon>Bacteria</taxon>
        <taxon>Pseudomonadati</taxon>
        <taxon>Planctomycetota</taxon>
        <taxon>Planctomycetia</taxon>
        <taxon>Gemmatales</taxon>
        <taxon>Gemmataceae</taxon>
        <taxon>Frigoriglobus</taxon>
    </lineage>
</organism>